<keyword evidence="1" id="KW-0472">Membrane</keyword>
<sequence>MTDPPALTLFHHIRGNQLIKQYLNDSKHSFKPAFRFLLVDFCIVSFFFQTSEFSRSFVYKKKHFALLIMNSKYIKAYY</sequence>
<keyword evidence="1" id="KW-1133">Transmembrane helix</keyword>
<evidence type="ECO:0000313" key="3">
    <source>
        <dbReference type="Proteomes" id="UP000053766"/>
    </source>
</evidence>
<accession>A0A0D8Y9Q6</accession>
<evidence type="ECO:0000313" key="2">
    <source>
        <dbReference type="EMBL" id="KJH53485.1"/>
    </source>
</evidence>
<reference evidence="2 3" key="1">
    <citation type="submission" date="2013-11" db="EMBL/GenBank/DDBJ databases">
        <title>Draft genome of the bovine lungworm Dictyocaulus viviparus.</title>
        <authorList>
            <person name="Mitreva M."/>
        </authorList>
    </citation>
    <scope>NUCLEOTIDE SEQUENCE [LARGE SCALE GENOMIC DNA]</scope>
    <source>
        <strain evidence="2 3">HannoverDv2000</strain>
    </source>
</reference>
<protein>
    <submittedName>
        <fullName evidence="2">Uncharacterized protein</fullName>
    </submittedName>
</protein>
<keyword evidence="1" id="KW-0812">Transmembrane</keyword>
<reference evidence="3" key="2">
    <citation type="journal article" date="2016" name="Sci. Rep.">
        <title>Dictyocaulus viviparus genome, variome and transcriptome elucidate lungworm biology and support future intervention.</title>
        <authorList>
            <person name="McNulty S.N."/>
            <person name="Strube C."/>
            <person name="Rosa B.A."/>
            <person name="Martin J.C."/>
            <person name="Tyagi R."/>
            <person name="Choi Y.J."/>
            <person name="Wang Q."/>
            <person name="Hallsworth Pepin K."/>
            <person name="Zhang X."/>
            <person name="Ozersky P."/>
            <person name="Wilson R.K."/>
            <person name="Sternberg P.W."/>
            <person name="Gasser R.B."/>
            <person name="Mitreva M."/>
        </authorList>
    </citation>
    <scope>NUCLEOTIDE SEQUENCE [LARGE SCALE GENOMIC DNA]</scope>
    <source>
        <strain evidence="3">HannoverDv2000</strain>
    </source>
</reference>
<gene>
    <name evidence="2" type="ORF">DICVIV_00228</name>
</gene>
<dbReference type="EMBL" id="KN716151">
    <property type="protein sequence ID" value="KJH53485.1"/>
    <property type="molecule type" value="Genomic_DNA"/>
</dbReference>
<feature type="transmembrane region" description="Helical" evidence="1">
    <location>
        <begin position="33"/>
        <end position="53"/>
    </location>
</feature>
<dbReference type="AlphaFoldDB" id="A0A0D8Y9Q6"/>
<keyword evidence="3" id="KW-1185">Reference proteome</keyword>
<dbReference type="Proteomes" id="UP000053766">
    <property type="component" value="Unassembled WGS sequence"/>
</dbReference>
<name>A0A0D8Y9Q6_DICVI</name>
<dbReference type="OrthoDB" id="5874297at2759"/>
<proteinExistence type="predicted"/>
<organism evidence="2 3">
    <name type="scientific">Dictyocaulus viviparus</name>
    <name type="common">Bovine lungworm</name>
    <dbReference type="NCBI Taxonomy" id="29172"/>
    <lineage>
        <taxon>Eukaryota</taxon>
        <taxon>Metazoa</taxon>
        <taxon>Ecdysozoa</taxon>
        <taxon>Nematoda</taxon>
        <taxon>Chromadorea</taxon>
        <taxon>Rhabditida</taxon>
        <taxon>Rhabditina</taxon>
        <taxon>Rhabditomorpha</taxon>
        <taxon>Strongyloidea</taxon>
        <taxon>Metastrongylidae</taxon>
        <taxon>Dictyocaulus</taxon>
    </lineage>
</organism>
<evidence type="ECO:0000256" key="1">
    <source>
        <dbReference type="SAM" id="Phobius"/>
    </source>
</evidence>